<dbReference type="GO" id="GO:0009898">
    <property type="term" value="C:cytoplasmic side of plasma membrane"/>
    <property type="evidence" value="ECO:0007669"/>
    <property type="project" value="TreeGrafter"/>
</dbReference>
<dbReference type="Proteomes" id="UP000620075">
    <property type="component" value="Unassembled WGS sequence"/>
</dbReference>
<reference evidence="4 5" key="1">
    <citation type="submission" date="2020-10" db="EMBL/GenBank/DDBJ databases">
        <title>Ca. Dormibacterota MAGs.</title>
        <authorList>
            <person name="Montgomery K."/>
        </authorList>
    </citation>
    <scope>NUCLEOTIDE SEQUENCE [LARGE SCALE GENOMIC DNA]</scope>
    <source>
        <strain evidence="4">SC8811_S16_3</strain>
    </source>
</reference>
<dbReference type="GO" id="GO:0005829">
    <property type="term" value="C:cytosol"/>
    <property type="evidence" value="ECO:0007669"/>
    <property type="project" value="TreeGrafter"/>
</dbReference>
<evidence type="ECO:0000256" key="1">
    <source>
        <dbReference type="ARBA" id="ARBA00022741"/>
    </source>
</evidence>
<organism evidence="4 5">
    <name type="scientific">Candidatus Dormiibacter inghamiae</name>
    <dbReference type="NCBI Taxonomy" id="3127013"/>
    <lineage>
        <taxon>Bacteria</taxon>
        <taxon>Bacillati</taxon>
        <taxon>Candidatus Dormiibacterota</taxon>
        <taxon>Candidatus Dormibacteria</taxon>
        <taxon>Candidatus Dormibacterales</taxon>
        <taxon>Candidatus Dormibacteraceae</taxon>
        <taxon>Candidatus Dormiibacter</taxon>
    </lineage>
</organism>
<dbReference type="PANTHER" id="PTHR43384:SF6">
    <property type="entry name" value="SEPTUM SITE-DETERMINING PROTEIN MIND HOMOLOG, CHLOROPLASTIC"/>
    <property type="match status" value="1"/>
</dbReference>
<dbReference type="AlphaFoldDB" id="A0A934NB67"/>
<name>A0A934NB67_9BACT</name>
<dbReference type="SUPFAM" id="SSF52540">
    <property type="entry name" value="P-loop containing nucleoside triphosphate hydrolases"/>
    <property type="match status" value="1"/>
</dbReference>
<dbReference type="GO" id="GO:0005524">
    <property type="term" value="F:ATP binding"/>
    <property type="evidence" value="ECO:0007669"/>
    <property type="project" value="UniProtKB-KW"/>
</dbReference>
<proteinExistence type="predicted"/>
<keyword evidence="1" id="KW-0547">Nucleotide-binding</keyword>
<keyword evidence="2" id="KW-0067">ATP-binding</keyword>
<dbReference type="GO" id="GO:0016887">
    <property type="term" value="F:ATP hydrolysis activity"/>
    <property type="evidence" value="ECO:0007669"/>
    <property type="project" value="TreeGrafter"/>
</dbReference>
<feature type="region of interest" description="Disordered" evidence="3">
    <location>
        <begin position="200"/>
        <end position="248"/>
    </location>
</feature>
<evidence type="ECO:0000256" key="2">
    <source>
        <dbReference type="ARBA" id="ARBA00022840"/>
    </source>
</evidence>
<comment type="caution">
    <text evidence="4">The sequence shown here is derived from an EMBL/GenBank/DDBJ whole genome shotgun (WGS) entry which is preliminary data.</text>
</comment>
<evidence type="ECO:0000256" key="3">
    <source>
        <dbReference type="SAM" id="MobiDB-lite"/>
    </source>
</evidence>
<evidence type="ECO:0000313" key="5">
    <source>
        <dbReference type="Proteomes" id="UP000620075"/>
    </source>
</evidence>
<accession>A0A934NB67</accession>
<dbReference type="PANTHER" id="PTHR43384">
    <property type="entry name" value="SEPTUM SITE-DETERMINING PROTEIN MIND HOMOLOG, CHLOROPLASTIC-RELATED"/>
    <property type="match status" value="1"/>
</dbReference>
<sequence length="536" mass="57535">MIAEQRYTTFLTVFPGPEAEQMASFMRSGVNEKARRPVRVLALPYPSAVLLDPRSPASGDLDSWWAVQNPAITDPVVVMLDEPGLERFLPGLDAHVIVGVQTPAELLRWHGFENAIATVSEHPMQLAEFAMQYHSVRGRDSFRSDVSYRGWWLSDMMKPGLDRSRRTASAWAAPPSAAHWAGSKETLPAKTLADPFQTLAELGPQPYPAPDEASSRPQLSRASLLGSSQPQVGAASRSPTSMPAKPSGVGAALSQLLAGPRWPEIPRDVGDLLLSLSPHAVVAVVSRAGGVGKTAIAAAVAQVAGYALGETTGSAAVVDQNTGNPDQWGRMHIPEGAATVSSLMAALSAGAELPPPPVWARNVPALAVYPEDRQAATAYSPGQIQRFVAYLRERHVLTVVDLPNRLPDLQSTEGLICAAYLELADLVILPTTDDPNRLAGVNEYLAEPSLANKPVVVAYIESTERRLRRHPKVIEALNGIRARTTAVVAIPKSEKATLAIVEGRPIVEIAADLRQSYVDLTLTVARALLARRRAGR</sequence>
<dbReference type="InterPro" id="IPR050625">
    <property type="entry name" value="ParA/MinD_ATPase"/>
</dbReference>
<protein>
    <recommendedName>
        <fullName evidence="6">CobQ/CobB/MinD/ParA nucleotide binding domain-containing protein</fullName>
    </recommendedName>
</protein>
<dbReference type="GO" id="GO:0051782">
    <property type="term" value="P:negative regulation of cell division"/>
    <property type="evidence" value="ECO:0007669"/>
    <property type="project" value="TreeGrafter"/>
</dbReference>
<dbReference type="EMBL" id="JAEKNQ010000015">
    <property type="protein sequence ID" value="MBJ7602151.1"/>
    <property type="molecule type" value="Genomic_DNA"/>
</dbReference>
<dbReference type="Gene3D" id="3.40.50.300">
    <property type="entry name" value="P-loop containing nucleotide triphosphate hydrolases"/>
    <property type="match status" value="1"/>
</dbReference>
<dbReference type="InterPro" id="IPR027417">
    <property type="entry name" value="P-loop_NTPase"/>
</dbReference>
<dbReference type="RefSeq" id="WP_338176550.1">
    <property type="nucleotide sequence ID" value="NZ_JAEKNQ010000015.1"/>
</dbReference>
<feature type="compositionally biased region" description="Polar residues" evidence="3">
    <location>
        <begin position="215"/>
        <end position="241"/>
    </location>
</feature>
<evidence type="ECO:0000313" key="4">
    <source>
        <dbReference type="EMBL" id="MBJ7602151.1"/>
    </source>
</evidence>
<gene>
    <name evidence="4" type="ORF">JF888_02990</name>
</gene>
<evidence type="ECO:0008006" key="6">
    <source>
        <dbReference type="Google" id="ProtNLM"/>
    </source>
</evidence>